<organism evidence="1 2">
    <name type="scientific">Methylacidiphilum infernorum (isolate V4)</name>
    <name type="common">Methylokorus infernorum (strain V4)</name>
    <dbReference type="NCBI Taxonomy" id="481448"/>
    <lineage>
        <taxon>Bacteria</taxon>
        <taxon>Pseudomonadati</taxon>
        <taxon>Verrucomicrobiota</taxon>
        <taxon>Methylacidiphilae</taxon>
        <taxon>Methylacidiphilales</taxon>
        <taxon>Methylacidiphilaceae</taxon>
        <taxon>Methylacidiphilum (ex Ratnadevi et al. 2023)</taxon>
    </lineage>
</organism>
<dbReference type="EMBL" id="CP000975">
    <property type="protein sequence ID" value="ACD82172.1"/>
    <property type="molecule type" value="Genomic_DNA"/>
</dbReference>
<protein>
    <submittedName>
        <fullName evidence="1">Uncharacterized protein</fullName>
    </submittedName>
</protein>
<evidence type="ECO:0000313" key="2">
    <source>
        <dbReference type="Proteomes" id="UP000009149"/>
    </source>
</evidence>
<proteinExistence type="predicted"/>
<dbReference type="AlphaFoldDB" id="B3DX32"/>
<dbReference type="Proteomes" id="UP000009149">
    <property type="component" value="Chromosome"/>
</dbReference>
<dbReference type="HOGENOM" id="CLU_2936299_0_0_0"/>
<accession>B3DX32</accession>
<name>B3DX32_METI4</name>
<dbReference type="KEGG" id="min:Minf_0112"/>
<sequence length="60" mass="7176">MIGTQFCFPGKNLRWIGLIIGRGHRKERERIVKVKEKNKGQTFFRYLRRCKKVSLQIKAL</sequence>
<evidence type="ECO:0000313" key="1">
    <source>
        <dbReference type="EMBL" id="ACD82172.1"/>
    </source>
</evidence>
<gene>
    <name evidence="1" type="ordered locus">Minf_0112</name>
</gene>
<reference evidence="1 2" key="1">
    <citation type="journal article" date="2008" name="Biol. Direct">
        <title>Complete genome sequence of the extremely acidophilic methanotroph isolate V4, Methylacidiphilum infernorum, a representative of the bacterial phylum Verrucomicrobia.</title>
        <authorList>
            <person name="Hou S."/>
            <person name="Makarova K.S."/>
            <person name="Saw J.H."/>
            <person name="Senin P."/>
            <person name="Ly B.V."/>
            <person name="Zhou Z."/>
            <person name="Ren Y."/>
            <person name="Wang J."/>
            <person name="Galperin M.Y."/>
            <person name="Omelchenko M.V."/>
            <person name="Wolf Y.I."/>
            <person name="Yutin N."/>
            <person name="Koonin E.V."/>
            <person name="Stott M.B."/>
            <person name="Mountain B.W."/>
            <person name="Crowe M.A."/>
            <person name="Smirnova A.V."/>
            <person name="Dunfield P.F."/>
            <person name="Feng L."/>
            <person name="Wang L."/>
            <person name="Alam M."/>
        </authorList>
    </citation>
    <scope>NUCLEOTIDE SEQUENCE [LARGE SCALE GENOMIC DNA]</scope>
    <source>
        <strain evidence="2">Isolate V4</strain>
    </source>
</reference>